<organism evidence="1 2">
    <name type="scientific">Strongyloides papillosus</name>
    <name type="common">Intestinal threadworm</name>
    <dbReference type="NCBI Taxonomy" id="174720"/>
    <lineage>
        <taxon>Eukaryota</taxon>
        <taxon>Metazoa</taxon>
        <taxon>Ecdysozoa</taxon>
        <taxon>Nematoda</taxon>
        <taxon>Chromadorea</taxon>
        <taxon>Rhabditida</taxon>
        <taxon>Tylenchina</taxon>
        <taxon>Panagrolaimomorpha</taxon>
        <taxon>Strongyloidoidea</taxon>
        <taxon>Strongyloididae</taxon>
        <taxon>Strongyloides</taxon>
    </lineage>
</organism>
<accession>A0A0N5BEE1</accession>
<name>A0A0N5BEE1_STREA</name>
<dbReference type="WBParaSite" id="SPAL_0000436400.1">
    <property type="protein sequence ID" value="SPAL_0000436400.1"/>
    <property type="gene ID" value="SPAL_0000436400"/>
</dbReference>
<protein>
    <submittedName>
        <fullName evidence="2">NR LBD domain-containing protein</fullName>
    </submittedName>
</protein>
<evidence type="ECO:0000313" key="2">
    <source>
        <dbReference type="WBParaSite" id="SPAL_0000436400.1"/>
    </source>
</evidence>
<keyword evidence="1" id="KW-1185">Reference proteome</keyword>
<evidence type="ECO:0000313" key="1">
    <source>
        <dbReference type="Proteomes" id="UP000046392"/>
    </source>
</evidence>
<proteinExistence type="predicted"/>
<dbReference type="AlphaFoldDB" id="A0A0N5BEE1"/>
<sequence length="209" mass="23861">MVNFARPLPYDNFYLIEALQECTQLVLSCDNLGEQDNSLFHLRNYISYIKDCERAIYTNFYRKLAEIIHEIRGPVPGPTTHNIPFLRRHFFQTAGISSQEFESMTKQPFFVFIDVTNSKTYSNSPPIMKVKFKVATVAALIHLRVRPERTQSAQTDPPPAAVNPINVQPPPSPRPPMVHLQQPQPLINHKGIIHNNKQTTHGLGHSTYC</sequence>
<dbReference type="Proteomes" id="UP000046392">
    <property type="component" value="Unplaced"/>
</dbReference>
<reference evidence="2" key="1">
    <citation type="submission" date="2017-02" db="UniProtKB">
        <authorList>
            <consortium name="WormBaseParasite"/>
        </authorList>
    </citation>
    <scope>IDENTIFICATION</scope>
</reference>